<evidence type="ECO:0000313" key="3">
    <source>
        <dbReference type="Proteomes" id="UP000295985"/>
    </source>
</evidence>
<dbReference type="Proteomes" id="UP000295985">
    <property type="component" value="Unassembled WGS sequence"/>
</dbReference>
<name>A0A2U1UIW9_9GAMM</name>
<protein>
    <recommendedName>
        <fullName evidence="5">Transcriptional regulator</fullName>
    </recommendedName>
</protein>
<reference evidence="2 4" key="2">
    <citation type="submission" date="2018-11" db="EMBL/GenBank/DDBJ databases">
        <title>Genome sequences of Brenneria nigrifluens and Brenneria rubrifaciens.</title>
        <authorList>
            <person name="Poret-Peterson A.T."/>
            <person name="McClean A.E."/>
            <person name="Kluepfel D.A."/>
        </authorList>
    </citation>
    <scope>NUCLEOTIDE SEQUENCE [LARGE SCALE GENOMIC DNA]</scope>
    <source>
        <strain evidence="2 4">ATCC 13028</strain>
    </source>
</reference>
<evidence type="ECO:0000313" key="4">
    <source>
        <dbReference type="Proteomes" id="UP000303847"/>
    </source>
</evidence>
<dbReference type="EMBL" id="CP034036">
    <property type="protein sequence ID" value="QCR07045.1"/>
    <property type="molecule type" value="Genomic_DNA"/>
</dbReference>
<dbReference type="AlphaFoldDB" id="A0A2U1UIW9"/>
<organism evidence="1 3">
    <name type="scientific">Brenneria nigrifluens DSM 30175 = ATCC 13028</name>
    <dbReference type="NCBI Taxonomy" id="1121120"/>
    <lineage>
        <taxon>Bacteria</taxon>
        <taxon>Pseudomonadati</taxon>
        <taxon>Pseudomonadota</taxon>
        <taxon>Gammaproteobacteria</taxon>
        <taxon>Enterobacterales</taxon>
        <taxon>Pectobacteriaceae</taxon>
        <taxon>Brenneria</taxon>
    </lineage>
</organism>
<dbReference type="EMBL" id="QDKK01000036">
    <property type="protein sequence ID" value="PWC21571.1"/>
    <property type="molecule type" value="Genomic_DNA"/>
</dbReference>
<sequence length="77" mass="9009">MQSFDTQVAMAIISRSTGGFSYDTLARALISNVNYPYSQHFLDECRSFCLQLEEKGLLRRCPHCVNVRDEYFEYVHH</sequence>
<gene>
    <name evidence="1" type="ORF">DDT54_18530</name>
    <name evidence="2" type="ORF">EH206_20355</name>
</gene>
<keyword evidence="4" id="KW-1185">Reference proteome</keyword>
<reference evidence="1 3" key="1">
    <citation type="submission" date="2018-04" db="EMBL/GenBank/DDBJ databases">
        <title>Brenneria corticis sp.nov.</title>
        <authorList>
            <person name="Li Y."/>
        </authorList>
    </citation>
    <scope>NUCLEOTIDE SEQUENCE [LARGE SCALE GENOMIC DNA]</scope>
    <source>
        <strain evidence="1 3">LMG 2694</strain>
    </source>
</reference>
<evidence type="ECO:0000313" key="2">
    <source>
        <dbReference type="EMBL" id="QCR07045.1"/>
    </source>
</evidence>
<evidence type="ECO:0008006" key="5">
    <source>
        <dbReference type="Google" id="ProtNLM"/>
    </source>
</evidence>
<dbReference type="Proteomes" id="UP000303847">
    <property type="component" value="Chromosome"/>
</dbReference>
<proteinExistence type="predicted"/>
<accession>A0A2U1UIW9</accession>
<evidence type="ECO:0000313" key="1">
    <source>
        <dbReference type="EMBL" id="PWC21571.1"/>
    </source>
</evidence>
<dbReference type="OrthoDB" id="6627732at2"/>